<proteinExistence type="predicted"/>
<dbReference type="InterPro" id="IPR050832">
    <property type="entry name" value="Bact_Acetyltransf"/>
</dbReference>
<keyword evidence="2" id="KW-0012">Acyltransferase</keyword>
<dbReference type="EMBL" id="CP065202">
    <property type="protein sequence ID" value="QPL29791.1"/>
    <property type="molecule type" value="Genomic_DNA"/>
</dbReference>
<dbReference type="RefSeq" id="WP_196882193.1">
    <property type="nucleotide sequence ID" value="NZ_CP065202.1"/>
</dbReference>
<dbReference type="InterPro" id="IPR000182">
    <property type="entry name" value="GNAT_dom"/>
</dbReference>
<evidence type="ECO:0000256" key="1">
    <source>
        <dbReference type="ARBA" id="ARBA00022679"/>
    </source>
</evidence>
<dbReference type="Gene3D" id="3.40.630.30">
    <property type="match status" value="1"/>
</dbReference>
<dbReference type="GO" id="GO:0016747">
    <property type="term" value="F:acyltransferase activity, transferring groups other than amino-acyl groups"/>
    <property type="evidence" value="ECO:0007669"/>
    <property type="project" value="InterPro"/>
</dbReference>
<feature type="domain" description="N-acetyltransferase" evidence="3">
    <location>
        <begin position="1"/>
        <end position="160"/>
    </location>
</feature>
<protein>
    <submittedName>
        <fullName evidence="4">GNAT family N-acetyltransferase</fullName>
    </submittedName>
</protein>
<name>A0A9Q6VIE3_PSEFR</name>
<dbReference type="Proteomes" id="UP000594467">
    <property type="component" value="Chromosome"/>
</dbReference>
<dbReference type="AlphaFoldDB" id="A0A9Q6VIE3"/>
<dbReference type="PANTHER" id="PTHR43877:SF2">
    <property type="entry name" value="AMINOALKYLPHOSPHONATE N-ACETYLTRANSFERASE-RELATED"/>
    <property type="match status" value="1"/>
</dbReference>
<dbReference type="InterPro" id="IPR016181">
    <property type="entry name" value="Acyl_CoA_acyltransferase"/>
</dbReference>
<dbReference type="PANTHER" id="PTHR43877">
    <property type="entry name" value="AMINOALKYLPHOSPHONATE N-ACETYLTRANSFERASE-RELATED-RELATED"/>
    <property type="match status" value="1"/>
</dbReference>
<keyword evidence="1" id="KW-0808">Transferase</keyword>
<dbReference type="SUPFAM" id="SSF55729">
    <property type="entry name" value="Acyl-CoA N-acyltransferases (Nat)"/>
    <property type="match status" value="1"/>
</dbReference>
<organism evidence="4 5">
    <name type="scientific">Pseudomonas fragi</name>
    <dbReference type="NCBI Taxonomy" id="296"/>
    <lineage>
        <taxon>Bacteria</taxon>
        <taxon>Pseudomonadati</taxon>
        <taxon>Pseudomonadota</taxon>
        <taxon>Gammaproteobacteria</taxon>
        <taxon>Pseudomonadales</taxon>
        <taxon>Pseudomonadaceae</taxon>
        <taxon>Pseudomonas</taxon>
    </lineage>
</organism>
<evidence type="ECO:0000313" key="5">
    <source>
        <dbReference type="Proteomes" id="UP000594467"/>
    </source>
</evidence>
<reference evidence="4 5" key="1">
    <citation type="submission" date="2020-11" db="EMBL/GenBank/DDBJ databases">
        <title>The Complete Genome of Pseudomonas fragi A13BB.</title>
        <authorList>
            <person name="Awolope O.K."/>
            <person name="O'Driscoll N.H."/>
            <person name="Di Salvo A."/>
            <person name="Lamb A.J."/>
        </authorList>
    </citation>
    <scope>NUCLEOTIDE SEQUENCE [LARGE SCALE GENOMIC DNA]</scope>
    <source>
        <strain evidence="4 5">A13BB</strain>
    </source>
</reference>
<evidence type="ECO:0000313" key="4">
    <source>
        <dbReference type="EMBL" id="QPL29791.1"/>
    </source>
</evidence>
<accession>A0A9Q6VIE3</accession>
<dbReference type="Pfam" id="PF00583">
    <property type="entry name" value="Acetyltransf_1"/>
    <property type="match status" value="1"/>
</dbReference>
<evidence type="ECO:0000256" key="2">
    <source>
        <dbReference type="ARBA" id="ARBA00023315"/>
    </source>
</evidence>
<evidence type="ECO:0000259" key="3">
    <source>
        <dbReference type="PROSITE" id="PS51186"/>
    </source>
</evidence>
<gene>
    <name evidence="4" type="ORF">I5R27_13115</name>
</gene>
<sequence>MQIRLTQTRDWMLLKSVRLAALQDAPTAFGVSYQTAASDTDEQWQERASSQIGTQFWLAFEGGKPVGMIGAGISQAARYNLIGMWVAPQWRGAGAAARLVGAVKARARQSGHDSVYLDVSPDNDRACGFYLNQGFVFMDEWEPLASHPHIRVQTMRWDVGG</sequence>
<dbReference type="CDD" id="cd04301">
    <property type="entry name" value="NAT_SF"/>
    <property type="match status" value="1"/>
</dbReference>
<dbReference type="PROSITE" id="PS51186">
    <property type="entry name" value="GNAT"/>
    <property type="match status" value="1"/>
</dbReference>